<protein>
    <submittedName>
        <fullName evidence="8">Putative ABC-type transport system involved in lysophospholipase L1 biosynthesis, permease component</fullName>
    </submittedName>
</protein>
<keyword evidence="3 6" id="KW-0812">Transmembrane</keyword>
<gene>
    <name evidence="8" type="ORF">CTER_0688</name>
</gene>
<feature type="domain" description="ABC3 transporter permease C-terminal" evidence="7">
    <location>
        <begin position="619"/>
        <end position="735"/>
    </location>
</feature>
<dbReference type="Proteomes" id="UP000014155">
    <property type="component" value="Unassembled WGS sequence"/>
</dbReference>
<feature type="domain" description="ABC3 transporter permease C-terminal" evidence="7">
    <location>
        <begin position="250"/>
        <end position="367"/>
    </location>
</feature>
<dbReference type="RefSeq" id="WP_004624197.1">
    <property type="nucleotide sequence ID" value="NZ_AORV01000021.1"/>
</dbReference>
<dbReference type="AlphaFoldDB" id="S0FVT2"/>
<keyword evidence="9" id="KW-1185">Reference proteome</keyword>
<feature type="transmembrane region" description="Helical" evidence="6">
    <location>
        <begin position="615"/>
        <end position="639"/>
    </location>
</feature>
<evidence type="ECO:0000259" key="7">
    <source>
        <dbReference type="Pfam" id="PF02687"/>
    </source>
</evidence>
<evidence type="ECO:0000313" key="8">
    <source>
        <dbReference type="EMBL" id="EMS73284.1"/>
    </source>
</evidence>
<comment type="subcellular location">
    <subcellularLocation>
        <location evidence="1">Cell membrane</location>
        <topology evidence="1">Multi-pass membrane protein</topology>
    </subcellularLocation>
</comment>
<dbReference type="PANTHER" id="PTHR30287">
    <property type="entry name" value="MEMBRANE COMPONENT OF PREDICTED ABC SUPERFAMILY METABOLITE UPTAKE TRANSPORTER"/>
    <property type="match status" value="1"/>
</dbReference>
<dbReference type="STRING" id="1195236.CTER_0688"/>
<feature type="transmembrane region" description="Helical" evidence="6">
    <location>
        <begin position="21"/>
        <end position="40"/>
    </location>
</feature>
<evidence type="ECO:0000256" key="4">
    <source>
        <dbReference type="ARBA" id="ARBA00022989"/>
    </source>
</evidence>
<dbReference type="PATRIC" id="fig|1195236.3.peg.982"/>
<keyword evidence="4 6" id="KW-1133">Transmembrane helix</keyword>
<dbReference type="PANTHER" id="PTHR30287:SF1">
    <property type="entry name" value="INNER MEMBRANE PROTEIN"/>
    <property type="match status" value="1"/>
</dbReference>
<reference evidence="8 9" key="1">
    <citation type="journal article" date="2013" name="Genome Announc.">
        <title>Draft Genome Sequence of the Cellulolytic, Mesophilic, Anaerobic Bacterium Clostridium termitidis Strain CT1112 (DSM 5398).</title>
        <authorList>
            <person name="Lal S."/>
            <person name="Ramachandran U."/>
            <person name="Zhang X."/>
            <person name="Munir R."/>
            <person name="Sparling R."/>
            <person name="Levin D.B."/>
        </authorList>
    </citation>
    <scope>NUCLEOTIDE SEQUENCE [LARGE SCALE GENOMIC DNA]</scope>
    <source>
        <strain evidence="8 9">CT1112</strain>
    </source>
</reference>
<dbReference type="EMBL" id="AORV01000021">
    <property type="protein sequence ID" value="EMS73284.1"/>
    <property type="molecule type" value="Genomic_DNA"/>
</dbReference>
<keyword evidence="5 6" id="KW-0472">Membrane</keyword>
<feature type="transmembrane region" description="Helical" evidence="6">
    <location>
        <begin position="248"/>
        <end position="270"/>
    </location>
</feature>
<feature type="transmembrane region" description="Helical" evidence="6">
    <location>
        <begin position="703"/>
        <end position="724"/>
    </location>
</feature>
<keyword evidence="2" id="KW-1003">Cell membrane</keyword>
<dbReference type="InterPro" id="IPR038766">
    <property type="entry name" value="Membrane_comp_ABC_pdt"/>
</dbReference>
<feature type="transmembrane region" description="Helical" evidence="6">
    <location>
        <begin position="337"/>
        <end position="360"/>
    </location>
</feature>
<dbReference type="InterPro" id="IPR003838">
    <property type="entry name" value="ABC3_permease_C"/>
</dbReference>
<evidence type="ECO:0000313" key="9">
    <source>
        <dbReference type="Proteomes" id="UP000014155"/>
    </source>
</evidence>
<comment type="caution">
    <text evidence="8">The sequence shown here is derived from an EMBL/GenBank/DDBJ whole genome shotgun (WGS) entry which is preliminary data.</text>
</comment>
<organism evidence="8 9">
    <name type="scientific">Ruminiclostridium cellobioparum subsp. termitidis CT1112</name>
    <dbReference type="NCBI Taxonomy" id="1195236"/>
    <lineage>
        <taxon>Bacteria</taxon>
        <taxon>Bacillati</taxon>
        <taxon>Bacillota</taxon>
        <taxon>Clostridia</taxon>
        <taxon>Eubacteriales</taxon>
        <taxon>Oscillospiraceae</taxon>
        <taxon>Ruminiclostridium</taxon>
    </lineage>
</organism>
<feature type="transmembrane region" description="Helical" evidence="6">
    <location>
        <begin position="659"/>
        <end position="683"/>
    </location>
</feature>
<evidence type="ECO:0000256" key="6">
    <source>
        <dbReference type="SAM" id="Phobius"/>
    </source>
</evidence>
<accession>S0FVT2</accession>
<evidence type="ECO:0000256" key="5">
    <source>
        <dbReference type="ARBA" id="ARBA00023136"/>
    </source>
</evidence>
<feature type="transmembrane region" description="Helical" evidence="6">
    <location>
        <begin position="409"/>
        <end position="430"/>
    </location>
</feature>
<name>S0FVT2_RUMCE</name>
<dbReference type="GO" id="GO:0005886">
    <property type="term" value="C:plasma membrane"/>
    <property type="evidence" value="ECO:0007669"/>
    <property type="project" value="UniProtKB-SubCell"/>
</dbReference>
<dbReference type="Pfam" id="PF02687">
    <property type="entry name" value="FtsX"/>
    <property type="match status" value="2"/>
</dbReference>
<evidence type="ECO:0000256" key="1">
    <source>
        <dbReference type="ARBA" id="ARBA00004651"/>
    </source>
</evidence>
<sequence length="746" mass="82540">MALFKKVIRTMLEHKARYMGSMLLLMISSMMFITMNMTSMNLDNMFKKFSGQNVLSDAEFSTAAAIDTAAFGRQFAAKVEVGSTADCQVKSGQTLRVFSAMSVVNIPAVQEGKLPGSSEIMLDRPFAETNGYRIGDQITVAGRKFTVSGYALLPNFIYVIKSKEEMMNNPSTFGIAVVGREDLETLPGRNRVYAIRFDDRENIKAQEASVKNALRSQGIRITSWQSTVRKVNVSYVPMEIDVLSTMSAAVPFAMLALACVLLGMLMWRTIKSETVIIGTFYAQGYRRRQLVLHYLTFPLFISITGSVLGSAFGLLLVSSELRLMLTAFPMPVYETLLNPWLVLLAVTLPVVVLCGVTWCITGRTLKTAPAVLMKGGEARGKVNFIERSLRLDRLGFNTRFKIREQVRSLSRTFFLIFGVIVATMLMLYGLTMKSSVDYMLREGISELYDFKFEYVFTSAKTGMPPAGTEQFNAAYVSLVDNEDISFYVTGVLPATKMVRLKDASGQPFQPDQTTITATLAQKLNVKAGDSVTVFDTENGKKHTFVIEKMADTYAGDFLFLPLDRFNAEFGYPADAYLGIWGREAMTFAQGEIQSTKSIDTIVAGLGKMIDQMGPMIYGLIAAAFLLGLIIIYIVTGLVVDESRTSISLMKVFGYRKKEIGRLVLDSNTLIVVLGYLIGIPALLGTAGAFFGSLTENLQVVLPVKLSALYMLFGFIIVMATYEFAKWMCRKKVARIPMSEALKAGTE</sequence>
<dbReference type="eggNOG" id="COG0577">
    <property type="taxonomic scope" value="Bacteria"/>
</dbReference>
<evidence type="ECO:0000256" key="2">
    <source>
        <dbReference type="ARBA" id="ARBA00022475"/>
    </source>
</evidence>
<feature type="transmembrane region" description="Helical" evidence="6">
    <location>
        <begin position="291"/>
        <end position="317"/>
    </location>
</feature>
<proteinExistence type="predicted"/>
<evidence type="ECO:0000256" key="3">
    <source>
        <dbReference type="ARBA" id="ARBA00022692"/>
    </source>
</evidence>